<feature type="region of interest" description="Disordered" evidence="1">
    <location>
        <begin position="1"/>
        <end position="30"/>
    </location>
</feature>
<evidence type="ECO:0000313" key="3">
    <source>
        <dbReference type="Proteomes" id="UP000194360"/>
    </source>
</evidence>
<proteinExistence type="predicted"/>
<evidence type="ECO:0000256" key="1">
    <source>
        <dbReference type="SAM" id="MobiDB-lite"/>
    </source>
</evidence>
<reference evidence="2 3" key="1">
    <citation type="submission" date="2016-09" db="EMBL/GenBank/DDBJ databases">
        <title>Pseudonocardia autotrophica DSM535, a candidate organism with high potential of specific P450 cytochromes.</title>
        <authorList>
            <person name="Grumaz C."/>
            <person name="Vainshtein Y."/>
            <person name="Kirstahler P."/>
            <person name="Sohn K."/>
        </authorList>
    </citation>
    <scope>NUCLEOTIDE SEQUENCE [LARGE SCALE GENOMIC DNA]</scope>
    <source>
        <strain evidence="2 3">DSM 535</strain>
    </source>
</reference>
<feature type="region of interest" description="Disordered" evidence="1">
    <location>
        <begin position="248"/>
        <end position="275"/>
    </location>
</feature>
<keyword evidence="3" id="KW-1185">Reference proteome</keyword>
<feature type="compositionally biased region" description="Low complexity" evidence="1">
    <location>
        <begin position="9"/>
        <end position="19"/>
    </location>
</feature>
<feature type="compositionally biased region" description="Low complexity" evidence="1">
    <location>
        <begin position="248"/>
        <end position="266"/>
    </location>
</feature>
<dbReference type="AlphaFoldDB" id="A0A1Y2MJS7"/>
<organism evidence="2 3">
    <name type="scientific">Pseudonocardia autotrophica</name>
    <name type="common">Amycolata autotrophica</name>
    <name type="synonym">Nocardia autotrophica</name>
    <dbReference type="NCBI Taxonomy" id="2074"/>
    <lineage>
        <taxon>Bacteria</taxon>
        <taxon>Bacillati</taxon>
        <taxon>Actinomycetota</taxon>
        <taxon>Actinomycetes</taxon>
        <taxon>Pseudonocardiales</taxon>
        <taxon>Pseudonocardiaceae</taxon>
        <taxon>Pseudonocardia</taxon>
    </lineage>
</organism>
<feature type="compositionally biased region" description="Pro residues" evidence="1">
    <location>
        <begin position="145"/>
        <end position="154"/>
    </location>
</feature>
<name>A0A1Y2MJS7_PSEAH</name>
<dbReference type="EMBL" id="MIGB01000051">
    <property type="protein sequence ID" value="OSY35500.1"/>
    <property type="molecule type" value="Genomic_DNA"/>
</dbReference>
<feature type="region of interest" description="Disordered" evidence="1">
    <location>
        <begin position="143"/>
        <end position="162"/>
    </location>
</feature>
<evidence type="ECO:0000313" key="2">
    <source>
        <dbReference type="EMBL" id="OSY35500.1"/>
    </source>
</evidence>
<accession>A0A1Y2MJS7</accession>
<dbReference type="STRING" id="2074.BG845_06038"/>
<dbReference type="Proteomes" id="UP000194360">
    <property type="component" value="Unassembled WGS sequence"/>
</dbReference>
<gene>
    <name evidence="2" type="ORF">BG845_06038</name>
</gene>
<protein>
    <submittedName>
        <fullName evidence="2">Uncharacterized protein</fullName>
    </submittedName>
</protein>
<sequence>MPAHEADTCAAPGAAPACPLLRQAPSPPATHDELVRARFGPSTATARVRVRQPSPLHSAISSALSAAAAPPVAAWQPDPVHRAFATPCAIPGAARTVPARLSAASVPGSSVDTVILRASTGQSPAPDSHAPDADAVVVPIGVAPPASPTEPPEPTTARQSRAPAAQVVEDVARLTAAASPEVSGTVIASTASCACRACAAARRAAARSVARPDASAVFFACSAFVCAARAVRSAAASSWPARAAPIAAAASPPGTDAEAVSAAASARQETSGQSTIAEASVLPDRVSRATGSVVADAPACTAHPVSPGVQVARERESDAAAPSGVAVREWAPTVAVHPAPAHSPVAADSLRAAGAFVTRARASFSAAVAEVSAAVACRVAVAAASSAVVRAVTASRRSRALAPGSSAIRRACSVAACASSSACRARSWAVSAASRACCAASRRCRTITSATTCPLPAVEVLVPRHAGPDVVQVLFEELWSAGGPRAPCVSTARPGSSVPDAALRTVPRQPPAFPAQSRVAEAFVHAEAPDTLGDTFAPAPGEPAGGTAGGCSCPCPAPRSPAGPCSLWLLL</sequence>
<comment type="caution">
    <text evidence="2">The sequence shown here is derived from an EMBL/GenBank/DDBJ whole genome shotgun (WGS) entry which is preliminary data.</text>
</comment>